<dbReference type="OrthoDB" id="5244350at2"/>
<gene>
    <name evidence="1" type="ORF">M670_04789</name>
</gene>
<evidence type="ECO:0008006" key="3">
    <source>
        <dbReference type="Google" id="ProtNLM"/>
    </source>
</evidence>
<dbReference type="AlphaFoldDB" id="A0A072NS82"/>
<sequence>MNHSNTIDPFEIWKKVYDQTESYWSKVLDENLATEDFSIGLGKVLDMNLQYKKLVNDSTSAYLEQMNMPSKDDLAKLASLIINVETKVDQIEEVVEEAIVVQADQDKQASEIKNLQHEVKRIHRKMDQILELLQKQA</sequence>
<accession>A0A072NS82</accession>
<reference evidence="1 2" key="1">
    <citation type="submission" date="2014-04" db="EMBL/GenBank/DDBJ databases">
        <title>Draft genome sequence of Bacillus azotoformans MEV2011, a (co-) denitrifying strain unable to grow in the presence of oxygen.</title>
        <authorList>
            <person name="Nielsen M."/>
            <person name="Schreiber L."/>
            <person name="Finster K."/>
            <person name="Schramm A."/>
        </authorList>
    </citation>
    <scope>NUCLEOTIDE SEQUENCE [LARGE SCALE GENOMIC DNA]</scope>
    <source>
        <strain evidence="1 2">MEV2011</strain>
    </source>
</reference>
<dbReference type="RefSeq" id="WP_003330206.1">
    <property type="nucleotide sequence ID" value="NZ_JJRY01000037.1"/>
</dbReference>
<proteinExistence type="predicted"/>
<organism evidence="1 2">
    <name type="scientific">Schinkia azotoformans MEV2011</name>
    <dbReference type="NCBI Taxonomy" id="1348973"/>
    <lineage>
        <taxon>Bacteria</taxon>
        <taxon>Bacillati</taxon>
        <taxon>Bacillota</taxon>
        <taxon>Bacilli</taxon>
        <taxon>Bacillales</taxon>
        <taxon>Bacillaceae</taxon>
        <taxon>Calidifontibacillus/Schinkia group</taxon>
        <taxon>Schinkia</taxon>
    </lineage>
</organism>
<dbReference type="InterPro" id="IPR011729">
    <property type="entry name" value="PhaR_Bmeg_synth"/>
</dbReference>
<comment type="caution">
    <text evidence="1">The sequence shown here is derived from an EMBL/GenBank/DDBJ whole genome shotgun (WGS) entry which is preliminary data.</text>
</comment>
<dbReference type="NCBIfam" id="TIGR02132">
    <property type="entry name" value="phaR_Bmeg"/>
    <property type="match status" value="1"/>
</dbReference>
<dbReference type="Proteomes" id="UP000027936">
    <property type="component" value="Unassembled WGS sequence"/>
</dbReference>
<dbReference type="EMBL" id="JJRY01000037">
    <property type="protein sequence ID" value="KEF36060.1"/>
    <property type="molecule type" value="Genomic_DNA"/>
</dbReference>
<evidence type="ECO:0000313" key="1">
    <source>
        <dbReference type="EMBL" id="KEF36060.1"/>
    </source>
</evidence>
<protein>
    <recommendedName>
        <fullName evidence="3">Polyhydroxyalkanoic acid synthase, PhaR subunit</fullName>
    </recommendedName>
</protein>
<dbReference type="GeneID" id="89469502"/>
<evidence type="ECO:0000313" key="2">
    <source>
        <dbReference type="Proteomes" id="UP000027936"/>
    </source>
</evidence>
<name>A0A072NS82_SCHAZ</name>
<dbReference type="PATRIC" id="fig|1348973.3.peg.4660"/>